<dbReference type="EMBL" id="CP108253">
    <property type="protein sequence ID" value="WTU38533.1"/>
    <property type="molecule type" value="Genomic_DNA"/>
</dbReference>
<reference evidence="2" key="1">
    <citation type="submission" date="2022-10" db="EMBL/GenBank/DDBJ databases">
        <title>The complete genomes of actinobacterial strains from the NBC collection.</title>
        <authorList>
            <person name="Joergensen T.S."/>
            <person name="Alvarez Arevalo M."/>
            <person name="Sterndorff E.B."/>
            <person name="Faurdal D."/>
            <person name="Vuksanovic O."/>
            <person name="Mourched A.-S."/>
            <person name="Charusanti P."/>
            <person name="Shaw S."/>
            <person name="Blin K."/>
            <person name="Weber T."/>
        </authorList>
    </citation>
    <scope>NUCLEOTIDE SEQUENCE</scope>
    <source>
        <strain evidence="2">NBC_00060</strain>
    </source>
</reference>
<evidence type="ECO:0000313" key="2">
    <source>
        <dbReference type="EMBL" id="WTU38533.1"/>
    </source>
</evidence>
<gene>
    <name evidence="2" type="ORF">OHV25_02620</name>
</gene>
<protein>
    <submittedName>
        <fullName evidence="2">Uncharacterized protein</fullName>
    </submittedName>
</protein>
<sequence>MAWGEWEQLKQDAAQRHGSQTRLNHYPSDDGPAPATSSVTGGLQSTQQVWNKAGEGVGGLKEGVGKALTQLADGQQGADAAGCLTAGAQKDVYDSWSRYLRSVDERCGSVKEALERAGHDLLLTDDAVRDAFGAIDSRYADTPAVGGQGPGR</sequence>
<evidence type="ECO:0000256" key="1">
    <source>
        <dbReference type="SAM" id="MobiDB-lite"/>
    </source>
</evidence>
<name>A0AAU2GTJ8_9ACTN</name>
<accession>A0AAU2GTJ8</accession>
<feature type="compositionally biased region" description="Polar residues" evidence="1">
    <location>
        <begin position="35"/>
        <end position="44"/>
    </location>
</feature>
<proteinExistence type="predicted"/>
<organism evidence="2">
    <name type="scientific">Streptomyces sp. NBC_00060</name>
    <dbReference type="NCBI Taxonomy" id="2975636"/>
    <lineage>
        <taxon>Bacteria</taxon>
        <taxon>Bacillati</taxon>
        <taxon>Actinomycetota</taxon>
        <taxon>Actinomycetes</taxon>
        <taxon>Kitasatosporales</taxon>
        <taxon>Streptomycetaceae</taxon>
        <taxon>Streptomyces</taxon>
    </lineage>
</organism>
<feature type="region of interest" description="Disordered" evidence="1">
    <location>
        <begin position="1"/>
        <end position="44"/>
    </location>
</feature>
<dbReference type="AlphaFoldDB" id="A0AAU2GTJ8"/>